<evidence type="ECO:0000313" key="3">
    <source>
        <dbReference type="Proteomes" id="UP000298050"/>
    </source>
</evidence>
<dbReference type="Proteomes" id="UP000298050">
    <property type="component" value="Unassembled WGS sequence"/>
</dbReference>
<protein>
    <submittedName>
        <fullName evidence="2">Nuclear transport factor 2 family protein</fullName>
    </submittedName>
</protein>
<feature type="domain" description="DUF4440" evidence="1">
    <location>
        <begin position="9"/>
        <end position="115"/>
    </location>
</feature>
<gene>
    <name evidence="2" type="ORF">E4634_18680</name>
</gene>
<dbReference type="InterPro" id="IPR027843">
    <property type="entry name" value="DUF4440"/>
</dbReference>
<keyword evidence="3" id="KW-1185">Reference proteome</keyword>
<proteinExistence type="predicted"/>
<dbReference type="OrthoDB" id="8912653at2"/>
<dbReference type="SUPFAM" id="SSF54427">
    <property type="entry name" value="NTF2-like"/>
    <property type="match status" value="1"/>
</dbReference>
<comment type="caution">
    <text evidence="2">The sequence shown here is derived from an EMBL/GenBank/DDBJ whole genome shotgun (WGS) entry which is preliminary data.</text>
</comment>
<dbReference type="InterPro" id="IPR032710">
    <property type="entry name" value="NTF2-like_dom_sf"/>
</dbReference>
<evidence type="ECO:0000313" key="2">
    <source>
        <dbReference type="EMBL" id="TGD71300.1"/>
    </source>
</evidence>
<dbReference type="EMBL" id="SRLE01000014">
    <property type="protein sequence ID" value="TGD71300.1"/>
    <property type="molecule type" value="Genomic_DNA"/>
</dbReference>
<dbReference type="RefSeq" id="WP_135446193.1">
    <property type="nucleotide sequence ID" value="NZ_SRLE01000014.1"/>
</dbReference>
<dbReference type="Gene3D" id="3.10.450.50">
    <property type="match status" value="1"/>
</dbReference>
<organism evidence="2 3">
    <name type="scientific">Mangrovimicrobium sediminis</name>
    <dbReference type="NCBI Taxonomy" id="2562682"/>
    <lineage>
        <taxon>Bacteria</taxon>
        <taxon>Pseudomonadati</taxon>
        <taxon>Pseudomonadota</taxon>
        <taxon>Gammaproteobacteria</taxon>
        <taxon>Cellvibrionales</taxon>
        <taxon>Halieaceae</taxon>
        <taxon>Mangrovimicrobium</taxon>
    </lineage>
</organism>
<reference evidence="2 3" key="1">
    <citation type="submission" date="2019-04" db="EMBL/GenBank/DDBJ databases">
        <title>Taxonomy of novel Haliea sp. from mangrove soil of West Coast of India.</title>
        <authorList>
            <person name="Verma A."/>
            <person name="Kumar P."/>
            <person name="Krishnamurthi S."/>
        </authorList>
    </citation>
    <scope>NUCLEOTIDE SEQUENCE [LARGE SCALE GENOMIC DNA]</scope>
    <source>
        <strain evidence="2 3">SAOS-164</strain>
    </source>
</reference>
<accession>A0A4Z0LVK0</accession>
<dbReference type="Pfam" id="PF14534">
    <property type="entry name" value="DUF4440"/>
    <property type="match status" value="1"/>
</dbReference>
<evidence type="ECO:0000259" key="1">
    <source>
        <dbReference type="Pfam" id="PF14534"/>
    </source>
</evidence>
<sequence>MSDDLHTVILAREQQRCDALLAGDIEALSGLLSERLVFAHANTNYDDKASLLARMSSGNIVYNTLRISEPRVVDLGDTALLVSRLTAGVTVGGQDKAIDNWTLSVWTQEAGEWRLVAYQPTAIPG</sequence>
<dbReference type="AlphaFoldDB" id="A0A4Z0LVK0"/>
<name>A0A4Z0LVK0_9GAMM</name>